<organism evidence="1 2">
    <name type="scientific">Trichinella zimbabwensis</name>
    <dbReference type="NCBI Taxonomy" id="268475"/>
    <lineage>
        <taxon>Eukaryota</taxon>
        <taxon>Metazoa</taxon>
        <taxon>Ecdysozoa</taxon>
        <taxon>Nematoda</taxon>
        <taxon>Enoplea</taxon>
        <taxon>Dorylaimia</taxon>
        <taxon>Trichinellida</taxon>
        <taxon>Trichinellidae</taxon>
        <taxon>Trichinella</taxon>
    </lineage>
</organism>
<evidence type="ECO:0000313" key="1">
    <source>
        <dbReference type="EMBL" id="KRZ00046.1"/>
    </source>
</evidence>
<keyword evidence="2" id="KW-1185">Reference proteome</keyword>
<comment type="caution">
    <text evidence="1">The sequence shown here is derived from an EMBL/GenBank/DDBJ whole genome shotgun (WGS) entry which is preliminary data.</text>
</comment>
<gene>
    <name evidence="1" type="ORF">T11_3461</name>
</gene>
<dbReference type="EMBL" id="JYDP01000597">
    <property type="protein sequence ID" value="KRZ00046.1"/>
    <property type="molecule type" value="Genomic_DNA"/>
</dbReference>
<reference evidence="1 2" key="1">
    <citation type="submission" date="2015-01" db="EMBL/GenBank/DDBJ databases">
        <title>Evolution of Trichinella species and genotypes.</title>
        <authorList>
            <person name="Korhonen P.K."/>
            <person name="Edoardo P."/>
            <person name="Giuseppe L.R."/>
            <person name="Gasser R.B."/>
        </authorList>
    </citation>
    <scope>NUCLEOTIDE SEQUENCE [LARGE SCALE GENOMIC DNA]</scope>
    <source>
        <strain evidence="1">ISS1029</strain>
    </source>
</reference>
<name>A0A0V1GP63_9BILA</name>
<dbReference type="AlphaFoldDB" id="A0A0V1GP63"/>
<protein>
    <submittedName>
        <fullName evidence="1">Uncharacterized protein</fullName>
    </submittedName>
</protein>
<sequence>MADISELRLVLNRRGSMSLVHESRAYKLKHISKQNIGGAQNEHWAVLDKNARHVETMLTNVEALLAPLCVMTNIAFLHVLCVSYAYFTTSLWSCTKNMVYTIEPDDG</sequence>
<accession>A0A0V1GP63</accession>
<proteinExistence type="predicted"/>
<dbReference type="Proteomes" id="UP000055024">
    <property type="component" value="Unassembled WGS sequence"/>
</dbReference>
<evidence type="ECO:0000313" key="2">
    <source>
        <dbReference type="Proteomes" id="UP000055024"/>
    </source>
</evidence>
<dbReference type="OrthoDB" id="7415410at2759"/>